<sequence>MSKSDKEVVSARIDYIDVWRFLAVVMVIQSHVFVYSGLKVAFLAPYLDQLDRLGELGVLVFFVISGFVICSGLIAEKKRTGSICLSAFYLRRFYRIIPPLWLYLSSLLLLNAAGVIKISLKQALTSAAFLCNMPFPDGCSWFAGHTWTLAYEEQFYLVFPLLMLFVPLINNSLRFALAIAGMTIIAVLLNRAGHLLIGEYFMYFIFLLIGCCSALLPEEIIGRIRRMHVGVWLLVIALLLIAIGYVPDGLQRQVKVLCYPVLVLLMVLGTPTRFKAVALVFKNRQLCYLGRISYTVYLWQELVTGNYLGWLTFVNIAAVFAFAMISYRYIELPLQRKATLLSDDLKAAAVASFPA</sequence>
<evidence type="ECO:0000259" key="2">
    <source>
        <dbReference type="Pfam" id="PF01757"/>
    </source>
</evidence>
<feature type="transmembrane region" description="Helical" evidence="1">
    <location>
        <begin position="307"/>
        <end position="327"/>
    </location>
</feature>
<dbReference type="PANTHER" id="PTHR23028:SF53">
    <property type="entry name" value="ACYL_TRANSF_3 DOMAIN-CONTAINING PROTEIN"/>
    <property type="match status" value="1"/>
</dbReference>
<evidence type="ECO:0000313" key="3">
    <source>
        <dbReference type="EMBL" id="TRW94623.1"/>
    </source>
</evidence>
<dbReference type="GO" id="GO:0016746">
    <property type="term" value="F:acyltransferase activity"/>
    <property type="evidence" value="ECO:0007669"/>
    <property type="project" value="UniProtKB-KW"/>
</dbReference>
<dbReference type="Proteomes" id="UP000733744">
    <property type="component" value="Unassembled WGS sequence"/>
</dbReference>
<feature type="transmembrane region" description="Helical" evidence="1">
    <location>
        <begin position="256"/>
        <end position="274"/>
    </location>
</feature>
<keyword evidence="3" id="KW-0012">Acyltransferase</keyword>
<gene>
    <name evidence="3" type="ORF">EKO24_011205</name>
</gene>
<feature type="transmembrane region" description="Helical" evidence="1">
    <location>
        <begin position="96"/>
        <end position="116"/>
    </location>
</feature>
<keyword evidence="3" id="KW-0808">Transferase</keyword>
<dbReference type="InterPro" id="IPR050879">
    <property type="entry name" value="Acyltransferase_3"/>
</dbReference>
<keyword evidence="1" id="KW-0472">Membrane</keyword>
<dbReference type="InterPro" id="IPR002656">
    <property type="entry name" value="Acyl_transf_3_dom"/>
</dbReference>
<accession>A0ABY3C9Z9</accession>
<reference evidence="3 4" key="1">
    <citation type="journal article" date="2019" name="Antonie Van Leeuwenhoek">
        <title>Description of 'Ca. Methylobacter oryzae' KRF1, a novel species from the environmentally important Methylobacter clade 2.</title>
        <authorList>
            <person name="Khatri K."/>
            <person name="Mohite J.A."/>
            <person name="Pandit P.S."/>
            <person name="Bahulikar R."/>
            <person name="Rahalkar M.C."/>
        </authorList>
    </citation>
    <scope>NUCLEOTIDE SEQUENCE [LARGE SCALE GENOMIC DNA]</scope>
    <source>
        <strain evidence="3 4">KRF1</strain>
    </source>
</reference>
<evidence type="ECO:0000256" key="1">
    <source>
        <dbReference type="SAM" id="Phobius"/>
    </source>
</evidence>
<feature type="transmembrane region" description="Helical" evidence="1">
    <location>
        <begin position="229"/>
        <end position="247"/>
    </location>
</feature>
<comment type="caution">
    <text evidence="3">The sequence shown here is derived from an EMBL/GenBank/DDBJ whole genome shotgun (WGS) entry which is preliminary data.</text>
</comment>
<dbReference type="PANTHER" id="PTHR23028">
    <property type="entry name" value="ACETYLTRANSFERASE"/>
    <property type="match status" value="1"/>
</dbReference>
<keyword evidence="4" id="KW-1185">Reference proteome</keyword>
<dbReference type="EMBL" id="RYFG02000096">
    <property type="protein sequence ID" value="TRW94623.1"/>
    <property type="molecule type" value="Genomic_DNA"/>
</dbReference>
<name>A0ABY3C9Z9_9GAMM</name>
<feature type="domain" description="Acyltransferase 3" evidence="2">
    <location>
        <begin position="14"/>
        <end position="323"/>
    </location>
</feature>
<organism evidence="3 4">
    <name type="scientific">Candidatus Methylobacter oryzae</name>
    <dbReference type="NCBI Taxonomy" id="2497749"/>
    <lineage>
        <taxon>Bacteria</taxon>
        <taxon>Pseudomonadati</taxon>
        <taxon>Pseudomonadota</taxon>
        <taxon>Gammaproteobacteria</taxon>
        <taxon>Methylococcales</taxon>
        <taxon>Methylococcaceae</taxon>
        <taxon>Methylobacter</taxon>
    </lineage>
</organism>
<feature type="transmembrane region" description="Helical" evidence="1">
    <location>
        <begin position="21"/>
        <end position="44"/>
    </location>
</feature>
<feature type="transmembrane region" description="Helical" evidence="1">
    <location>
        <begin position="155"/>
        <end position="188"/>
    </location>
</feature>
<feature type="transmembrane region" description="Helical" evidence="1">
    <location>
        <begin position="200"/>
        <end position="217"/>
    </location>
</feature>
<proteinExistence type="predicted"/>
<keyword evidence="1" id="KW-0812">Transmembrane</keyword>
<dbReference type="RefSeq" id="WP_143733216.1">
    <property type="nucleotide sequence ID" value="NZ_RYFG02000096.1"/>
</dbReference>
<dbReference type="Pfam" id="PF01757">
    <property type="entry name" value="Acyl_transf_3"/>
    <property type="match status" value="1"/>
</dbReference>
<evidence type="ECO:0000313" key="4">
    <source>
        <dbReference type="Proteomes" id="UP000733744"/>
    </source>
</evidence>
<keyword evidence="1" id="KW-1133">Transmembrane helix</keyword>
<feature type="transmembrane region" description="Helical" evidence="1">
    <location>
        <begin position="56"/>
        <end position="75"/>
    </location>
</feature>
<protein>
    <submittedName>
        <fullName evidence="3">Acyltransferase</fullName>
    </submittedName>
</protein>